<dbReference type="AlphaFoldDB" id="A0A072V5G2"/>
<name>A0A072V5G2_MEDTR</name>
<dbReference type="EnsemblPlants" id="KEH36861">
    <property type="protein sequence ID" value="KEH36861"/>
    <property type="gene ID" value="MTR_2g023310"/>
</dbReference>
<evidence type="ECO:0000313" key="2">
    <source>
        <dbReference type="EnsemblPlants" id="KEH36861"/>
    </source>
</evidence>
<evidence type="ECO:0000313" key="3">
    <source>
        <dbReference type="Proteomes" id="UP000002051"/>
    </source>
</evidence>
<organism evidence="1 3">
    <name type="scientific">Medicago truncatula</name>
    <name type="common">Barrel medic</name>
    <name type="synonym">Medicago tribuloides</name>
    <dbReference type="NCBI Taxonomy" id="3880"/>
    <lineage>
        <taxon>Eukaryota</taxon>
        <taxon>Viridiplantae</taxon>
        <taxon>Streptophyta</taxon>
        <taxon>Embryophyta</taxon>
        <taxon>Tracheophyta</taxon>
        <taxon>Spermatophyta</taxon>
        <taxon>Magnoliopsida</taxon>
        <taxon>eudicotyledons</taxon>
        <taxon>Gunneridae</taxon>
        <taxon>Pentapetalae</taxon>
        <taxon>rosids</taxon>
        <taxon>fabids</taxon>
        <taxon>Fabales</taxon>
        <taxon>Fabaceae</taxon>
        <taxon>Papilionoideae</taxon>
        <taxon>50 kb inversion clade</taxon>
        <taxon>NPAAA clade</taxon>
        <taxon>Hologalegina</taxon>
        <taxon>IRL clade</taxon>
        <taxon>Trifolieae</taxon>
        <taxon>Medicago</taxon>
    </lineage>
</organism>
<protein>
    <submittedName>
        <fullName evidence="1 2">Uncharacterized protein</fullName>
    </submittedName>
</protein>
<keyword evidence="3" id="KW-1185">Reference proteome</keyword>
<proteinExistence type="predicted"/>
<sequence length="97" mass="10678">MTTKTESIPVESAPAAVNVPVENANPTAVVHIVILISYTSKKDGHSESGEIKRNEVETVMANMGLFCSLESDELEEKYSSKEFSELFDENEPSLEEV</sequence>
<evidence type="ECO:0000313" key="1">
    <source>
        <dbReference type="EMBL" id="KEH36861.1"/>
    </source>
</evidence>
<gene>
    <name evidence="1" type="ordered locus">MTR_2g023310</name>
</gene>
<dbReference type="EMBL" id="CM001218">
    <property type="protein sequence ID" value="KEH36861.1"/>
    <property type="molecule type" value="Genomic_DNA"/>
</dbReference>
<accession>A0A072V5G2</accession>
<dbReference type="Proteomes" id="UP000002051">
    <property type="component" value="Chromosome 2"/>
</dbReference>
<reference evidence="2" key="3">
    <citation type="submission" date="2015-04" db="UniProtKB">
        <authorList>
            <consortium name="EnsemblPlants"/>
        </authorList>
    </citation>
    <scope>IDENTIFICATION</scope>
    <source>
        <strain evidence="2">cv. Jemalong A17</strain>
    </source>
</reference>
<dbReference type="HOGENOM" id="CLU_2349913_0_0_1"/>
<reference evidence="1 3" key="1">
    <citation type="journal article" date="2011" name="Nature">
        <title>The Medicago genome provides insight into the evolution of rhizobial symbioses.</title>
        <authorList>
            <person name="Young N.D."/>
            <person name="Debelle F."/>
            <person name="Oldroyd G.E."/>
            <person name="Geurts R."/>
            <person name="Cannon S.B."/>
            <person name="Udvardi M.K."/>
            <person name="Benedito V.A."/>
            <person name="Mayer K.F."/>
            <person name="Gouzy J."/>
            <person name="Schoof H."/>
            <person name="Van de Peer Y."/>
            <person name="Proost S."/>
            <person name="Cook D.R."/>
            <person name="Meyers B.C."/>
            <person name="Spannagl M."/>
            <person name="Cheung F."/>
            <person name="De Mita S."/>
            <person name="Krishnakumar V."/>
            <person name="Gundlach H."/>
            <person name="Zhou S."/>
            <person name="Mudge J."/>
            <person name="Bharti A.K."/>
            <person name="Murray J.D."/>
            <person name="Naoumkina M.A."/>
            <person name="Rosen B."/>
            <person name="Silverstein K.A."/>
            <person name="Tang H."/>
            <person name="Rombauts S."/>
            <person name="Zhao P.X."/>
            <person name="Zhou P."/>
            <person name="Barbe V."/>
            <person name="Bardou P."/>
            <person name="Bechner M."/>
            <person name="Bellec A."/>
            <person name="Berger A."/>
            <person name="Berges H."/>
            <person name="Bidwell S."/>
            <person name="Bisseling T."/>
            <person name="Choisne N."/>
            <person name="Couloux A."/>
            <person name="Denny R."/>
            <person name="Deshpande S."/>
            <person name="Dai X."/>
            <person name="Doyle J.J."/>
            <person name="Dudez A.M."/>
            <person name="Farmer A.D."/>
            <person name="Fouteau S."/>
            <person name="Franken C."/>
            <person name="Gibelin C."/>
            <person name="Gish J."/>
            <person name="Goldstein S."/>
            <person name="Gonzalez A.J."/>
            <person name="Green P.J."/>
            <person name="Hallab A."/>
            <person name="Hartog M."/>
            <person name="Hua A."/>
            <person name="Humphray S.J."/>
            <person name="Jeong D.H."/>
            <person name="Jing Y."/>
            <person name="Jocker A."/>
            <person name="Kenton S.M."/>
            <person name="Kim D.J."/>
            <person name="Klee K."/>
            <person name="Lai H."/>
            <person name="Lang C."/>
            <person name="Lin S."/>
            <person name="Macmil S.L."/>
            <person name="Magdelenat G."/>
            <person name="Matthews L."/>
            <person name="McCorrison J."/>
            <person name="Monaghan E.L."/>
            <person name="Mun J.H."/>
            <person name="Najar F.Z."/>
            <person name="Nicholson C."/>
            <person name="Noirot C."/>
            <person name="O'Bleness M."/>
            <person name="Paule C.R."/>
            <person name="Poulain J."/>
            <person name="Prion F."/>
            <person name="Qin B."/>
            <person name="Qu C."/>
            <person name="Retzel E.F."/>
            <person name="Riddle C."/>
            <person name="Sallet E."/>
            <person name="Samain S."/>
            <person name="Samson N."/>
            <person name="Sanders I."/>
            <person name="Saurat O."/>
            <person name="Scarpelli C."/>
            <person name="Schiex T."/>
            <person name="Segurens B."/>
            <person name="Severin A.J."/>
            <person name="Sherrier D.J."/>
            <person name="Shi R."/>
            <person name="Sims S."/>
            <person name="Singer S.R."/>
            <person name="Sinharoy S."/>
            <person name="Sterck L."/>
            <person name="Viollet A."/>
            <person name="Wang B.B."/>
            <person name="Wang K."/>
            <person name="Wang M."/>
            <person name="Wang X."/>
            <person name="Warfsmann J."/>
            <person name="Weissenbach J."/>
            <person name="White D.D."/>
            <person name="White J.D."/>
            <person name="Wiley G.B."/>
            <person name="Wincker P."/>
            <person name="Xing Y."/>
            <person name="Yang L."/>
            <person name="Yao Z."/>
            <person name="Ying F."/>
            <person name="Zhai J."/>
            <person name="Zhou L."/>
            <person name="Zuber A."/>
            <person name="Denarie J."/>
            <person name="Dixon R.A."/>
            <person name="May G.D."/>
            <person name="Schwartz D.C."/>
            <person name="Rogers J."/>
            <person name="Quetier F."/>
            <person name="Town C.D."/>
            <person name="Roe B.A."/>
        </authorList>
    </citation>
    <scope>NUCLEOTIDE SEQUENCE [LARGE SCALE GENOMIC DNA]</scope>
    <source>
        <strain evidence="1">A17</strain>
        <strain evidence="2 3">cv. Jemalong A17</strain>
    </source>
</reference>
<reference evidence="1 3" key="2">
    <citation type="journal article" date="2014" name="BMC Genomics">
        <title>An improved genome release (version Mt4.0) for the model legume Medicago truncatula.</title>
        <authorList>
            <person name="Tang H."/>
            <person name="Krishnakumar V."/>
            <person name="Bidwell S."/>
            <person name="Rosen B."/>
            <person name="Chan A."/>
            <person name="Zhou S."/>
            <person name="Gentzbittel L."/>
            <person name="Childs K.L."/>
            <person name="Yandell M."/>
            <person name="Gundlach H."/>
            <person name="Mayer K.F."/>
            <person name="Schwartz D.C."/>
            <person name="Town C.D."/>
        </authorList>
    </citation>
    <scope>GENOME REANNOTATION</scope>
    <source>
        <strain evidence="1">A17</strain>
        <strain evidence="2 3">cv. Jemalong A17</strain>
    </source>
</reference>